<dbReference type="Pfam" id="PF00126">
    <property type="entry name" value="HTH_1"/>
    <property type="match status" value="1"/>
</dbReference>
<gene>
    <name evidence="6" type="primary">cysB</name>
    <name evidence="6" type="ORF">Q4521_17390</name>
</gene>
<keyword evidence="4" id="KW-0804">Transcription</keyword>
<dbReference type="PANTHER" id="PTHR30126">
    <property type="entry name" value="HTH-TYPE TRANSCRIPTIONAL REGULATOR"/>
    <property type="match status" value="1"/>
</dbReference>
<dbReference type="NCBIfam" id="NF009327">
    <property type="entry name" value="PRK12684.1"/>
    <property type="match status" value="1"/>
</dbReference>
<reference evidence="6" key="1">
    <citation type="submission" date="2023-07" db="EMBL/GenBank/DDBJ databases">
        <title>Genome content predicts the carbon catabolic preferences of heterotrophic bacteria.</title>
        <authorList>
            <person name="Gralka M."/>
        </authorList>
    </citation>
    <scope>NUCLEOTIDE SEQUENCE</scope>
    <source>
        <strain evidence="6">I3M17_2</strain>
    </source>
</reference>
<dbReference type="GO" id="GO:0000976">
    <property type="term" value="F:transcription cis-regulatory region binding"/>
    <property type="evidence" value="ECO:0007669"/>
    <property type="project" value="TreeGrafter"/>
</dbReference>
<accession>A0AAW7X9B3</accession>
<dbReference type="FunFam" id="1.10.10.10:FF:000021">
    <property type="entry name" value="HTH-type transcriptional regulator CysB"/>
    <property type="match status" value="1"/>
</dbReference>
<dbReference type="GO" id="GO:0019344">
    <property type="term" value="P:cysteine biosynthetic process"/>
    <property type="evidence" value="ECO:0007669"/>
    <property type="project" value="TreeGrafter"/>
</dbReference>
<dbReference type="InterPro" id="IPR005119">
    <property type="entry name" value="LysR_subst-bd"/>
</dbReference>
<comment type="caution">
    <text evidence="6">The sequence shown here is derived from an EMBL/GenBank/DDBJ whole genome shotgun (WGS) entry which is preliminary data.</text>
</comment>
<evidence type="ECO:0000256" key="4">
    <source>
        <dbReference type="ARBA" id="ARBA00023163"/>
    </source>
</evidence>
<dbReference type="RefSeq" id="WP_216062695.1">
    <property type="nucleotide sequence ID" value="NZ_CP123764.1"/>
</dbReference>
<keyword evidence="2" id="KW-0805">Transcription regulation</keyword>
<organism evidence="6 7">
    <name type="scientific">Saccharophagus degradans</name>
    <dbReference type="NCBI Taxonomy" id="86304"/>
    <lineage>
        <taxon>Bacteria</taxon>
        <taxon>Pseudomonadati</taxon>
        <taxon>Pseudomonadota</taxon>
        <taxon>Gammaproteobacteria</taxon>
        <taxon>Cellvibrionales</taxon>
        <taxon>Cellvibrionaceae</taxon>
        <taxon>Saccharophagus</taxon>
    </lineage>
</organism>
<evidence type="ECO:0000256" key="3">
    <source>
        <dbReference type="ARBA" id="ARBA00023125"/>
    </source>
</evidence>
<dbReference type="Proteomes" id="UP001169760">
    <property type="component" value="Unassembled WGS sequence"/>
</dbReference>
<feature type="domain" description="HTH lysR-type" evidence="5">
    <location>
        <begin position="1"/>
        <end position="57"/>
    </location>
</feature>
<evidence type="ECO:0000259" key="5">
    <source>
        <dbReference type="PROSITE" id="PS50931"/>
    </source>
</evidence>
<name>A0AAW7X9B3_9GAMM</name>
<dbReference type="CDD" id="cd08413">
    <property type="entry name" value="PBP2_CysB_like"/>
    <property type="match status" value="1"/>
</dbReference>
<comment type="similarity">
    <text evidence="1">Belongs to the LysR transcriptional regulatory family.</text>
</comment>
<dbReference type="PANTHER" id="PTHR30126:SF6">
    <property type="entry name" value="HTH-TYPE TRANSCRIPTIONAL REGULATOR CYSB-RELATED"/>
    <property type="match status" value="1"/>
</dbReference>
<dbReference type="PROSITE" id="PS50931">
    <property type="entry name" value="HTH_LYSR"/>
    <property type="match status" value="1"/>
</dbReference>
<evidence type="ECO:0000313" key="6">
    <source>
        <dbReference type="EMBL" id="MDO6424263.1"/>
    </source>
</evidence>
<dbReference type="EMBL" id="JAUOPB010000013">
    <property type="protein sequence ID" value="MDO6424263.1"/>
    <property type="molecule type" value="Genomic_DNA"/>
</dbReference>
<dbReference type="GO" id="GO:0003700">
    <property type="term" value="F:DNA-binding transcription factor activity"/>
    <property type="evidence" value="ECO:0007669"/>
    <property type="project" value="InterPro"/>
</dbReference>
<dbReference type="NCBIfam" id="NF009326">
    <property type="entry name" value="PRK12681.1"/>
    <property type="match status" value="1"/>
</dbReference>
<dbReference type="Pfam" id="PF03466">
    <property type="entry name" value="LysR_substrate"/>
    <property type="match status" value="1"/>
</dbReference>
<evidence type="ECO:0000256" key="1">
    <source>
        <dbReference type="ARBA" id="ARBA00009437"/>
    </source>
</evidence>
<sequence>MKLQQLRYIWEVAHHELNVSATAQSLYTSQPGISKQIRLLEDELGVEIFSRSGKHLTRITPAGEAILRTAGEILRKVESIKQVAQEFSNERKGSLSIATTHTQARYALPPVIGKFIQNYPDVSLHMNQGTPMQISEMAADGTVDFAIATEAMELFSDLIMLPCYKWNRCILVPKGHPLTQLSMLSLEDVAKHPLVTYVFGFTGRSRLDEAFLEHGLAPKVVFTAADADVIKTYVRLGLGIGIVAKMAYNEQEDSDLVALDASHLFRASTTKIGFRRGTFLRGFMYEFIEAFAPHLTKEVVNEAFNRHSKLELDELFSNIDLPEY</sequence>
<protein>
    <submittedName>
        <fullName evidence="6">HTH-type transcriptional regulator CysB</fullName>
    </submittedName>
</protein>
<evidence type="ECO:0000313" key="7">
    <source>
        <dbReference type="Proteomes" id="UP001169760"/>
    </source>
</evidence>
<evidence type="ECO:0000256" key="2">
    <source>
        <dbReference type="ARBA" id="ARBA00023015"/>
    </source>
</evidence>
<dbReference type="AlphaFoldDB" id="A0AAW7X9B3"/>
<dbReference type="InterPro" id="IPR037423">
    <property type="entry name" value="CysB_PBP2"/>
</dbReference>
<keyword evidence="3" id="KW-0238">DNA-binding</keyword>
<proteinExistence type="inferred from homology"/>
<dbReference type="InterPro" id="IPR000847">
    <property type="entry name" value="LysR_HTH_N"/>
</dbReference>